<dbReference type="AlphaFoldDB" id="A0A5P1UQB4"/>
<evidence type="ECO:0000313" key="2">
    <source>
        <dbReference type="EMBL" id="QER38332.1"/>
    </source>
</evidence>
<keyword evidence="3" id="KW-1185">Reference proteome</keyword>
<protein>
    <recommendedName>
        <fullName evidence="1">DUF7946 domain-containing protein</fullName>
    </recommendedName>
</protein>
<proteinExistence type="predicted"/>
<dbReference type="Proteomes" id="UP000325177">
    <property type="component" value="Chromosome"/>
</dbReference>
<evidence type="ECO:0000313" key="3">
    <source>
        <dbReference type="Proteomes" id="UP000325177"/>
    </source>
</evidence>
<dbReference type="KEGG" id="asue:F2A31_00835"/>
<dbReference type="RefSeq" id="WP_150024781.1">
    <property type="nucleotide sequence ID" value="NZ_CP043909.1"/>
</dbReference>
<feature type="domain" description="DUF7946" evidence="1">
    <location>
        <begin position="12"/>
        <end position="172"/>
    </location>
</feature>
<sequence length="270" mass="30771">MTNKPKKEILKIKLKYENGDADNHHLDLYDASISFQGFSKAIAITAHAFLNKGEIRTKGNTMSGGRIFLETSKQGSFEQLISIVYENPIYSGLAATALWEAIKYTWNRVMNIDYSTTNKKIIERIEPYFDDLEVALETPLFEAHRPIRTDENIRINISSPRKEGSINLNRQSLQSVEIQKSNKIIDNIQGNVTRYNNITHVGKFFDESLDHTISFNAESLSQSEKEILSWSLHESNGDPKNGKIALSALPTYSAKKKLKRYTFTHVEKII</sequence>
<gene>
    <name evidence="2" type="ORF">F2A31_00835</name>
</gene>
<organism evidence="2 3">
    <name type="scientific">Acinetobacter suaedae</name>
    <dbReference type="NCBI Taxonomy" id="2609668"/>
    <lineage>
        <taxon>Bacteria</taxon>
        <taxon>Pseudomonadati</taxon>
        <taxon>Pseudomonadota</taxon>
        <taxon>Gammaproteobacteria</taxon>
        <taxon>Moraxellales</taxon>
        <taxon>Moraxellaceae</taxon>
        <taxon>Acinetobacter</taxon>
    </lineage>
</organism>
<dbReference type="EMBL" id="CP043909">
    <property type="protein sequence ID" value="QER38332.1"/>
    <property type="molecule type" value="Genomic_DNA"/>
</dbReference>
<dbReference type="InterPro" id="IPR057706">
    <property type="entry name" value="DUF7946"/>
</dbReference>
<reference evidence="2 3" key="1">
    <citation type="submission" date="2019-09" db="EMBL/GenBank/DDBJ databases">
        <title>Acinetobacter sp. C16S1 isolated from saline soil.</title>
        <authorList>
            <person name="Xu L."/>
            <person name="Sun J.-Q."/>
        </authorList>
    </citation>
    <scope>NUCLEOTIDE SEQUENCE [LARGE SCALE GENOMIC DNA]</scope>
    <source>
        <strain evidence="2 3">C16S1</strain>
    </source>
</reference>
<dbReference type="Pfam" id="PF25678">
    <property type="entry name" value="DUF7946"/>
    <property type="match status" value="1"/>
</dbReference>
<accession>A0A5P1UQB4</accession>
<name>A0A5P1UQB4_9GAMM</name>
<evidence type="ECO:0000259" key="1">
    <source>
        <dbReference type="Pfam" id="PF25678"/>
    </source>
</evidence>